<accession>A0A420ADS7</accession>
<name>A0A420ADS7_SPHD1</name>
<dbReference type="EMBL" id="RAPY01000008">
    <property type="protein sequence ID" value="RKE42526.1"/>
    <property type="molecule type" value="Genomic_DNA"/>
</dbReference>
<keyword evidence="2" id="KW-1185">Reference proteome</keyword>
<dbReference type="Proteomes" id="UP000286246">
    <property type="component" value="Unassembled WGS sequence"/>
</dbReference>
<proteinExistence type="predicted"/>
<protein>
    <submittedName>
        <fullName evidence="1">Uncharacterized protein</fullName>
    </submittedName>
</protein>
<dbReference type="AlphaFoldDB" id="A0A420ADS7"/>
<evidence type="ECO:0000313" key="2">
    <source>
        <dbReference type="Proteomes" id="UP000286246"/>
    </source>
</evidence>
<gene>
    <name evidence="1" type="ORF">DFQ12_5438</name>
</gene>
<sequence>MRQLRTAEKKVVFHCFERQKDLISVVSNRNIGQKLNSYNTLQVLRLFYASNFPM</sequence>
<reference evidence="1 2" key="1">
    <citation type="submission" date="2018-09" db="EMBL/GenBank/DDBJ databases">
        <title>Genomic Encyclopedia of Type Strains, Phase III (KMG-III): the genomes of soil and plant-associated and newly described type strains.</title>
        <authorList>
            <person name="Whitman W."/>
        </authorList>
    </citation>
    <scope>NUCLEOTIDE SEQUENCE [LARGE SCALE GENOMIC DNA]</scope>
    <source>
        <strain evidence="1 2">CECT 7938</strain>
    </source>
</reference>
<evidence type="ECO:0000313" key="1">
    <source>
        <dbReference type="EMBL" id="RKE42526.1"/>
    </source>
</evidence>
<comment type="caution">
    <text evidence="1">The sequence shown here is derived from an EMBL/GenBank/DDBJ whole genome shotgun (WGS) entry which is preliminary data.</text>
</comment>
<organism evidence="1 2">
    <name type="scientific">Sphingobacterium detergens</name>
    <dbReference type="NCBI Taxonomy" id="1145106"/>
    <lineage>
        <taxon>Bacteria</taxon>
        <taxon>Pseudomonadati</taxon>
        <taxon>Bacteroidota</taxon>
        <taxon>Sphingobacteriia</taxon>
        <taxon>Sphingobacteriales</taxon>
        <taxon>Sphingobacteriaceae</taxon>
        <taxon>Sphingobacterium</taxon>
    </lineage>
</organism>